<evidence type="ECO:0008006" key="8">
    <source>
        <dbReference type="Google" id="ProtNLM"/>
    </source>
</evidence>
<gene>
    <name evidence="7" type="ORF">S01H4_33534</name>
</gene>
<feature type="transmembrane region" description="Helical" evidence="6">
    <location>
        <begin position="224"/>
        <end position="247"/>
    </location>
</feature>
<evidence type="ECO:0000256" key="6">
    <source>
        <dbReference type="SAM" id="Phobius"/>
    </source>
</evidence>
<keyword evidence="4 6" id="KW-1133">Transmembrane helix</keyword>
<keyword evidence="2" id="KW-1003">Cell membrane</keyword>
<feature type="non-terminal residue" evidence="7">
    <location>
        <position position="262"/>
    </location>
</feature>
<feature type="transmembrane region" description="Helical" evidence="6">
    <location>
        <begin position="172"/>
        <end position="191"/>
    </location>
</feature>
<evidence type="ECO:0000256" key="5">
    <source>
        <dbReference type="ARBA" id="ARBA00023136"/>
    </source>
</evidence>
<comment type="subcellular location">
    <subcellularLocation>
        <location evidence="1">Cell membrane</location>
        <topology evidence="1">Multi-pass membrane protein</topology>
    </subcellularLocation>
</comment>
<accession>X1AD09</accession>
<feature type="transmembrane region" description="Helical" evidence="6">
    <location>
        <begin position="6"/>
        <end position="27"/>
    </location>
</feature>
<dbReference type="GO" id="GO:0005886">
    <property type="term" value="C:plasma membrane"/>
    <property type="evidence" value="ECO:0007669"/>
    <property type="project" value="UniProtKB-SubCell"/>
</dbReference>
<evidence type="ECO:0000256" key="1">
    <source>
        <dbReference type="ARBA" id="ARBA00004651"/>
    </source>
</evidence>
<reference evidence="7" key="1">
    <citation type="journal article" date="2014" name="Front. Microbiol.">
        <title>High frequency of phylogenetically diverse reductive dehalogenase-homologous genes in deep subseafloor sedimentary metagenomes.</title>
        <authorList>
            <person name="Kawai M."/>
            <person name="Futagami T."/>
            <person name="Toyoda A."/>
            <person name="Takaki Y."/>
            <person name="Nishi S."/>
            <person name="Hori S."/>
            <person name="Arai W."/>
            <person name="Tsubouchi T."/>
            <person name="Morono Y."/>
            <person name="Uchiyama I."/>
            <person name="Ito T."/>
            <person name="Fujiyama A."/>
            <person name="Inagaki F."/>
            <person name="Takami H."/>
        </authorList>
    </citation>
    <scope>NUCLEOTIDE SEQUENCE</scope>
    <source>
        <strain evidence="7">Expedition CK06-06</strain>
    </source>
</reference>
<dbReference type="GO" id="GO:0015658">
    <property type="term" value="F:branched-chain amino acid transmembrane transporter activity"/>
    <property type="evidence" value="ECO:0007669"/>
    <property type="project" value="InterPro"/>
</dbReference>
<feature type="transmembrane region" description="Helical" evidence="6">
    <location>
        <begin position="95"/>
        <end position="115"/>
    </location>
</feature>
<dbReference type="EMBL" id="BART01017661">
    <property type="protein sequence ID" value="GAG80370.1"/>
    <property type="molecule type" value="Genomic_DNA"/>
</dbReference>
<keyword evidence="5 6" id="KW-0472">Membrane</keyword>
<dbReference type="PANTHER" id="PTHR30482">
    <property type="entry name" value="HIGH-AFFINITY BRANCHED-CHAIN AMINO ACID TRANSPORT SYSTEM PERMEASE"/>
    <property type="match status" value="1"/>
</dbReference>
<name>X1AD09_9ZZZZ</name>
<dbReference type="InterPro" id="IPR001851">
    <property type="entry name" value="ABC_transp_permease"/>
</dbReference>
<keyword evidence="3 6" id="KW-0812">Transmembrane</keyword>
<dbReference type="AlphaFoldDB" id="X1AD09"/>
<evidence type="ECO:0000313" key="7">
    <source>
        <dbReference type="EMBL" id="GAG80370.1"/>
    </source>
</evidence>
<comment type="caution">
    <text evidence="7">The sequence shown here is derived from an EMBL/GenBank/DDBJ whole genome shotgun (WGS) entry which is preliminary data.</text>
</comment>
<protein>
    <recommendedName>
        <fullName evidence="8">Branched-chain amino acid ABC transporter permease</fullName>
    </recommendedName>
</protein>
<evidence type="ECO:0000256" key="4">
    <source>
        <dbReference type="ARBA" id="ARBA00022989"/>
    </source>
</evidence>
<dbReference type="PANTHER" id="PTHR30482:SF1">
    <property type="entry name" value="BRANCHED-CHAIN AMINO ACID TRANSPORT PERMEASE PROTEIN LIVM-RELATED"/>
    <property type="match status" value="1"/>
</dbReference>
<dbReference type="CDD" id="cd06581">
    <property type="entry name" value="TM_PBP1_LivM_like"/>
    <property type="match status" value="1"/>
</dbReference>
<proteinExistence type="predicted"/>
<dbReference type="Pfam" id="PF02653">
    <property type="entry name" value="BPD_transp_2"/>
    <property type="match status" value="1"/>
</dbReference>
<dbReference type="InterPro" id="IPR043428">
    <property type="entry name" value="LivM-like"/>
</dbReference>
<evidence type="ECO:0000256" key="2">
    <source>
        <dbReference type="ARBA" id="ARBA00022475"/>
    </source>
</evidence>
<organism evidence="7">
    <name type="scientific">marine sediment metagenome</name>
    <dbReference type="NCBI Taxonomy" id="412755"/>
    <lineage>
        <taxon>unclassified sequences</taxon>
        <taxon>metagenomes</taxon>
        <taxon>ecological metagenomes</taxon>
    </lineage>
</organism>
<sequence>MTEDIFIKWCIDLLMFFLLYLIVTMNLNFMYGYTGIPHFGISLSVAGGGYVVGALTGRILRGIYNVYPELDFMYENSKITNEINSHLVKDPLTGIGVFLLVIAISLLLNAGLGYIVSRPAIRLSGSYLIIVLIGMAEAMRIIGMNYYPLVGGTFWVHVPDVFNWMGDFRSEGFLMICAFFTLAIFLLLQAMSTSPLGRLVRAVRENPMSAECVGKDVVGIRTKVVVLCSALTSIAGVLYGFYIHAVLSTSYTRSAWTFYPWL</sequence>
<feature type="transmembrane region" description="Helical" evidence="6">
    <location>
        <begin position="127"/>
        <end position="147"/>
    </location>
</feature>
<evidence type="ECO:0000256" key="3">
    <source>
        <dbReference type="ARBA" id="ARBA00022692"/>
    </source>
</evidence>